<organism evidence="1 2">
    <name type="scientific">Tritrichomonas musculus</name>
    <dbReference type="NCBI Taxonomy" id="1915356"/>
    <lineage>
        <taxon>Eukaryota</taxon>
        <taxon>Metamonada</taxon>
        <taxon>Parabasalia</taxon>
        <taxon>Tritrichomonadida</taxon>
        <taxon>Tritrichomonadidae</taxon>
        <taxon>Tritrichomonas</taxon>
    </lineage>
</organism>
<evidence type="ECO:0000313" key="2">
    <source>
        <dbReference type="Proteomes" id="UP001470230"/>
    </source>
</evidence>
<sequence>MEDCLSDSYPVVTICSLFLDEKCEYSHLYHDNLYVSCQIPLAETHLLDVVQKRYEEMKKKKEKIKKLRNNIVNGFFQFSPQLIHPSLIYVEKVSKRILDWFKEYCPFVNVQRIEKHRFKMKLSEIQELQDYLFKHKDEIIEQMKLKYVATSFPKELQKEIINGNKKWIINTDFNTIVSPIEDQEEVNDYIQKKIDKNTNKIVHQDGCVYGCNRPEFSELTFTIFYKERIAGSMKVCKQCILETLKIANKSFYLDEVDENSLKRINEKPCSILIYRCDEYNHGNVRYPLIPFGQYISVIFGFNDNELCSLL</sequence>
<reference evidence="1 2" key="1">
    <citation type="submission" date="2024-04" db="EMBL/GenBank/DDBJ databases">
        <title>Tritrichomonas musculus Genome.</title>
        <authorList>
            <person name="Alves-Ferreira E."/>
            <person name="Grigg M."/>
            <person name="Lorenzi H."/>
            <person name="Galac M."/>
        </authorList>
    </citation>
    <scope>NUCLEOTIDE SEQUENCE [LARGE SCALE GENOMIC DNA]</scope>
    <source>
        <strain evidence="1 2">EAF2021</strain>
    </source>
</reference>
<dbReference type="Proteomes" id="UP001470230">
    <property type="component" value="Unassembled WGS sequence"/>
</dbReference>
<evidence type="ECO:0000313" key="1">
    <source>
        <dbReference type="EMBL" id="KAK8883635.1"/>
    </source>
</evidence>
<proteinExistence type="predicted"/>
<keyword evidence="2" id="KW-1185">Reference proteome</keyword>
<comment type="caution">
    <text evidence="1">The sequence shown here is derived from an EMBL/GenBank/DDBJ whole genome shotgun (WGS) entry which is preliminary data.</text>
</comment>
<name>A0ABR2JXP3_9EUKA</name>
<protein>
    <submittedName>
        <fullName evidence="1">Uncharacterized protein</fullName>
    </submittedName>
</protein>
<dbReference type="EMBL" id="JAPFFF010000008">
    <property type="protein sequence ID" value="KAK8883635.1"/>
    <property type="molecule type" value="Genomic_DNA"/>
</dbReference>
<gene>
    <name evidence="1" type="ORF">M9Y10_042730</name>
</gene>
<accession>A0ABR2JXP3</accession>